<gene>
    <name evidence="2" type="ORF">L207DRAFT_544375</name>
</gene>
<name>A0A2J6RM56_HYAVF</name>
<dbReference type="AlphaFoldDB" id="A0A2J6RM56"/>
<reference evidence="2 3" key="1">
    <citation type="submission" date="2016-04" db="EMBL/GenBank/DDBJ databases">
        <title>A degradative enzymes factory behind the ericoid mycorrhizal symbiosis.</title>
        <authorList>
            <consortium name="DOE Joint Genome Institute"/>
            <person name="Martino E."/>
            <person name="Morin E."/>
            <person name="Grelet G."/>
            <person name="Kuo A."/>
            <person name="Kohler A."/>
            <person name="Daghino S."/>
            <person name="Barry K."/>
            <person name="Choi C."/>
            <person name="Cichocki N."/>
            <person name="Clum A."/>
            <person name="Copeland A."/>
            <person name="Hainaut M."/>
            <person name="Haridas S."/>
            <person name="Labutti K."/>
            <person name="Lindquist E."/>
            <person name="Lipzen A."/>
            <person name="Khouja H.-R."/>
            <person name="Murat C."/>
            <person name="Ohm R."/>
            <person name="Olson A."/>
            <person name="Spatafora J."/>
            <person name="Veneault-Fourrey C."/>
            <person name="Henrissat B."/>
            <person name="Grigoriev I."/>
            <person name="Martin F."/>
            <person name="Perotto S."/>
        </authorList>
    </citation>
    <scope>NUCLEOTIDE SEQUENCE [LARGE SCALE GENOMIC DNA]</scope>
    <source>
        <strain evidence="2 3">F</strain>
    </source>
</reference>
<dbReference type="InterPro" id="IPR017853">
    <property type="entry name" value="GH"/>
</dbReference>
<evidence type="ECO:0000313" key="3">
    <source>
        <dbReference type="Proteomes" id="UP000235786"/>
    </source>
</evidence>
<keyword evidence="2" id="KW-0378">Hydrolase</keyword>
<accession>A0A2J6RM56</accession>
<keyword evidence="3" id="KW-1185">Reference proteome</keyword>
<evidence type="ECO:0000313" key="2">
    <source>
        <dbReference type="EMBL" id="PMD39600.1"/>
    </source>
</evidence>
<feature type="signal peptide" evidence="1">
    <location>
        <begin position="1"/>
        <end position="19"/>
    </location>
</feature>
<dbReference type="Proteomes" id="UP000235786">
    <property type="component" value="Unassembled WGS sequence"/>
</dbReference>
<dbReference type="SUPFAM" id="SSF51445">
    <property type="entry name" value="(Trans)glycosidases"/>
    <property type="match status" value="1"/>
</dbReference>
<evidence type="ECO:0000256" key="1">
    <source>
        <dbReference type="SAM" id="SignalP"/>
    </source>
</evidence>
<dbReference type="EMBL" id="KZ613946">
    <property type="protein sequence ID" value="PMD39600.1"/>
    <property type="molecule type" value="Genomic_DNA"/>
</dbReference>
<proteinExistence type="predicted"/>
<dbReference type="OrthoDB" id="77201at2759"/>
<feature type="chain" id="PRO_5014443355" evidence="1">
    <location>
        <begin position="20"/>
        <end position="352"/>
    </location>
</feature>
<sequence length="352" mass="39911">MHKLRICKILLLTRSGLRARLSGKADKPSTCFPYGSAKLPKDLSKPDIPLEDWWCPQSMAYGFQGFSYPLEVDNCSDPSNSFESMNKDFARMKADFGASIVRMYYPTCLNASVFENALRAGVANDMAVIFQVWTNFGIGDVWKQSQQAIYDVMDSAEYGHIAPYVVHSADFGSEPIGDGMDGGGDQFIIDLGLFRTKMNSYGVPAGISEDWDRPDWISGPNGVGLTDLGEEVKANSDYCHAHVMPFYHGDLLVNETWDYIQEQIVWLNGTVNLPTMITETQWAWGPTSHYPDKSDVGVSQYTKYWKKYDDECEYLKKFNIGWFLHAWYGEGTFDIVFDNGSYVIPHWRPRKC</sequence>
<keyword evidence="1" id="KW-0732">Signal</keyword>
<dbReference type="GO" id="GO:0016787">
    <property type="term" value="F:hydrolase activity"/>
    <property type="evidence" value="ECO:0007669"/>
    <property type="project" value="UniProtKB-KW"/>
</dbReference>
<protein>
    <submittedName>
        <fullName evidence="2">Glycoside hydrolase family 17 protein</fullName>
    </submittedName>
</protein>
<organism evidence="2 3">
    <name type="scientific">Hyaloscypha variabilis (strain UAMH 11265 / GT02V1 / F)</name>
    <name type="common">Meliniomyces variabilis</name>
    <dbReference type="NCBI Taxonomy" id="1149755"/>
    <lineage>
        <taxon>Eukaryota</taxon>
        <taxon>Fungi</taxon>
        <taxon>Dikarya</taxon>
        <taxon>Ascomycota</taxon>
        <taxon>Pezizomycotina</taxon>
        <taxon>Leotiomycetes</taxon>
        <taxon>Helotiales</taxon>
        <taxon>Hyaloscyphaceae</taxon>
        <taxon>Hyaloscypha</taxon>
        <taxon>Hyaloscypha variabilis</taxon>
    </lineage>
</organism>